<protein>
    <submittedName>
        <fullName evidence="1">Uncharacterized protein</fullName>
    </submittedName>
</protein>
<dbReference type="EMBL" id="JAGGLR010000011">
    <property type="protein sequence ID" value="MBP2063173.1"/>
    <property type="molecule type" value="Genomic_DNA"/>
</dbReference>
<name>A0A060ZCI7_9ACTN</name>
<evidence type="ECO:0000313" key="2">
    <source>
        <dbReference type="EMBL" id="MBP2063173.1"/>
    </source>
</evidence>
<sequence>MKFLAITLSRWEAYGHGPARAVLGAGTPADR</sequence>
<proteinExistence type="predicted"/>
<gene>
    <name evidence="2" type="ORF">J2Z30_004194</name>
    <name evidence="1" type="ORF">SIRAN634</name>
</gene>
<accession>A0A060ZCI7</accession>
<reference evidence="1" key="1">
    <citation type="submission" date="2014-05" db="EMBL/GenBank/DDBJ databases">
        <authorList>
            <person name="Horn Fabian"/>
        </authorList>
    </citation>
    <scope>NUCLEOTIDE SEQUENCE</scope>
</reference>
<dbReference type="EMBL" id="LK022848">
    <property type="protein sequence ID" value="CDR02143.1"/>
    <property type="molecule type" value="Genomic_DNA"/>
</dbReference>
<dbReference type="Proteomes" id="UP000756710">
    <property type="component" value="Unassembled WGS sequence"/>
</dbReference>
<evidence type="ECO:0000313" key="3">
    <source>
        <dbReference type="Proteomes" id="UP000756710"/>
    </source>
</evidence>
<organism evidence="1">
    <name type="scientific">Streptomyces iranensis</name>
    <dbReference type="NCBI Taxonomy" id="576784"/>
    <lineage>
        <taxon>Bacteria</taxon>
        <taxon>Bacillati</taxon>
        <taxon>Actinomycetota</taxon>
        <taxon>Actinomycetes</taxon>
        <taxon>Kitasatosporales</taxon>
        <taxon>Streptomycetaceae</taxon>
        <taxon>Streptomyces</taxon>
        <taxon>Streptomyces violaceusniger group</taxon>
    </lineage>
</organism>
<dbReference type="AlphaFoldDB" id="A0A060ZCI7"/>
<keyword evidence="3" id="KW-1185">Reference proteome</keyword>
<reference evidence="2 3" key="2">
    <citation type="submission" date="2021-03" db="EMBL/GenBank/DDBJ databases">
        <title>Genomic Encyclopedia of Type Strains, Phase IV (KMG-IV): sequencing the most valuable type-strain genomes for metagenomic binning, comparative biology and taxonomic classification.</title>
        <authorList>
            <person name="Goeker M."/>
        </authorList>
    </citation>
    <scope>NUCLEOTIDE SEQUENCE [LARGE SCALE GENOMIC DNA]</scope>
    <source>
        <strain evidence="2 3">DSM 41954</strain>
    </source>
</reference>
<evidence type="ECO:0000313" key="1">
    <source>
        <dbReference type="EMBL" id="CDR02143.1"/>
    </source>
</evidence>
<dbReference type="HOGENOM" id="CLU_3398749_0_0_11"/>